<reference evidence="6 7" key="1">
    <citation type="submission" date="2020-06" db="EMBL/GenBank/DDBJ databases">
        <title>Transcriptomic and genomic resources for Thalictrum thalictroides and T. hernandezii: Facilitating candidate gene discovery in an emerging model plant lineage.</title>
        <authorList>
            <person name="Arias T."/>
            <person name="Riano-Pachon D.M."/>
            <person name="Di Stilio V.S."/>
        </authorList>
    </citation>
    <scope>NUCLEOTIDE SEQUENCE [LARGE SCALE GENOMIC DNA]</scope>
    <source>
        <strain evidence="7">cv. WT478/WT964</strain>
        <tissue evidence="6">Leaves</tissue>
    </source>
</reference>
<dbReference type="GO" id="GO:0003677">
    <property type="term" value="F:DNA binding"/>
    <property type="evidence" value="ECO:0007669"/>
    <property type="project" value="InterPro"/>
</dbReference>
<evidence type="ECO:0000313" key="7">
    <source>
        <dbReference type="Proteomes" id="UP000554482"/>
    </source>
</evidence>
<keyword evidence="3" id="KW-0539">Nucleus</keyword>
<name>A0A7J6X6N1_THATH</name>
<dbReference type="InterPro" id="IPR001005">
    <property type="entry name" value="SANT/Myb"/>
</dbReference>
<evidence type="ECO:0000256" key="4">
    <source>
        <dbReference type="SAM" id="MobiDB-lite"/>
    </source>
</evidence>
<dbReference type="EMBL" id="JABWDY010004176">
    <property type="protein sequence ID" value="KAF5205354.1"/>
    <property type="molecule type" value="Genomic_DNA"/>
</dbReference>
<dbReference type="InterPro" id="IPR006447">
    <property type="entry name" value="Myb_dom_plants"/>
</dbReference>
<dbReference type="InterPro" id="IPR046955">
    <property type="entry name" value="PHR1-like"/>
</dbReference>
<evidence type="ECO:0000256" key="3">
    <source>
        <dbReference type="ARBA" id="ARBA00023242"/>
    </source>
</evidence>
<gene>
    <name evidence="6" type="ORF">FRX31_005059</name>
</gene>
<dbReference type="InterPro" id="IPR017930">
    <property type="entry name" value="Myb_dom"/>
</dbReference>
<proteinExistence type="predicted"/>
<evidence type="ECO:0000256" key="2">
    <source>
        <dbReference type="ARBA" id="ARBA00023163"/>
    </source>
</evidence>
<sequence length="292" mass="33446">MEYGNNKNSYQSVDGVILSRDPKPRLRWTAELHNRFVDAVTKLGGPDKATPKSMLRVMGLKGLTLYHLKSHLQKYRLGKQTHKDTKLDQGRDSAGSSEGHSYMQCSETTTITPKLNNEGLELDKRDFQIAETLRYQIEVQRRLHEQLQVQNKLQARIEAQGKYLQAILEKAQKSLSSDINCPENLEATREQITDFNLALSGLMENMTQVNEEERKGDTIGKNSTVHHTKPHSSAFQLYQGEEESKGRKEVQVKIERGSLLLDLNMNENYEFMGANGNELDTNMHTQRRQDWV</sequence>
<dbReference type="Gene3D" id="1.10.10.60">
    <property type="entry name" value="Homeodomain-like"/>
    <property type="match status" value="1"/>
</dbReference>
<evidence type="ECO:0000313" key="6">
    <source>
        <dbReference type="EMBL" id="KAF5205354.1"/>
    </source>
</evidence>
<keyword evidence="7" id="KW-1185">Reference proteome</keyword>
<accession>A0A7J6X6N1</accession>
<dbReference type="Pfam" id="PF14379">
    <property type="entry name" value="Myb_CC_LHEQLE"/>
    <property type="match status" value="1"/>
</dbReference>
<feature type="domain" description="HTH myb-type" evidence="5">
    <location>
        <begin position="20"/>
        <end position="80"/>
    </location>
</feature>
<evidence type="ECO:0000259" key="5">
    <source>
        <dbReference type="PROSITE" id="PS51294"/>
    </source>
</evidence>
<dbReference type="Proteomes" id="UP000554482">
    <property type="component" value="Unassembled WGS sequence"/>
</dbReference>
<feature type="region of interest" description="Disordered" evidence="4">
    <location>
        <begin position="79"/>
        <end position="102"/>
    </location>
</feature>
<organism evidence="6 7">
    <name type="scientific">Thalictrum thalictroides</name>
    <name type="common">Rue-anemone</name>
    <name type="synonym">Anemone thalictroides</name>
    <dbReference type="NCBI Taxonomy" id="46969"/>
    <lineage>
        <taxon>Eukaryota</taxon>
        <taxon>Viridiplantae</taxon>
        <taxon>Streptophyta</taxon>
        <taxon>Embryophyta</taxon>
        <taxon>Tracheophyta</taxon>
        <taxon>Spermatophyta</taxon>
        <taxon>Magnoliopsida</taxon>
        <taxon>Ranunculales</taxon>
        <taxon>Ranunculaceae</taxon>
        <taxon>Thalictroideae</taxon>
        <taxon>Thalictrum</taxon>
    </lineage>
</organism>
<keyword evidence="1" id="KW-0805">Transcription regulation</keyword>
<dbReference type="SUPFAM" id="SSF46689">
    <property type="entry name" value="Homeodomain-like"/>
    <property type="match status" value="1"/>
</dbReference>
<dbReference type="PANTHER" id="PTHR31499">
    <property type="entry name" value="MYB FAMILY TRANSCRIPTION FACTOR PHL11"/>
    <property type="match status" value="1"/>
</dbReference>
<dbReference type="NCBIfam" id="TIGR01557">
    <property type="entry name" value="myb_SHAQKYF"/>
    <property type="match status" value="1"/>
</dbReference>
<comment type="caution">
    <text evidence="6">The sequence shown here is derived from an EMBL/GenBank/DDBJ whole genome shotgun (WGS) entry which is preliminary data.</text>
</comment>
<evidence type="ECO:0000256" key="1">
    <source>
        <dbReference type="ARBA" id="ARBA00023015"/>
    </source>
</evidence>
<protein>
    <submittedName>
        <fullName evidence="6">Myb family transcription factor apl</fullName>
    </submittedName>
</protein>
<dbReference type="InterPro" id="IPR009057">
    <property type="entry name" value="Homeodomain-like_sf"/>
</dbReference>
<keyword evidence="2" id="KW-0804">Transcription</keyword>
<dbReference type="Pfam" id="PF00249">
    <property type="entry name" value="Myb_DNA-binding"/>
    <property type="match status" value="1"/>
</dbReference>
<dbReference type="PROSITE" id="PS51294">
    <property type="entry name" value="HTH_MYB"/>
    <property type="match status" value="1"/>
</dbReference>
<dbReference type="FunFam" id="1.10.10.60:FF:000002">
    <property type="entry name" value="Myb family transcription factor"/>
    <property type="match status" value="1"/>
</dbReference>
<dbReference type="InterPro" id="IPR025756">
    <property type="entry name" value="Myb_CC_LHEQLE"/>
</dbReference>
<dbReference type="PANTHER" id="PTHR31499:SF23">
    <property type="entry name" value="MYB FAMILY TRANSCRIPTION FACTOR PHL11"/>
    <property type="match status" value="1"/>
</dbReference>
<dbReference type="GO" id="GO:0003700">
    <property type="term" value="F:DNA-binding transcription factor activity"/>
    <property type="evidence" value="ECO:0007669"/>
    <property type="project" value="InterPro"/>
</dbReference>
<dbReference type="AlphaFoldDB" id="A0A7J6X6N1"/>
<feature type="compositionally biased region" description="Basic and acidic residues" evidence="4">
    <location>
        <begin position="81"/>
        <end position="91"/>
    </location>
</feature>
<dbReference type="OrthoDB" id="551907at2759"/>